<dbReference type="GO" id="GO:0031177">
    <property type="term" value="F:phosphopantetheine binding"/>
    <property type="evidence" value="ECO:0007669"/>
    <property type="project" value="InterPro"/>
</dbReference>
<accession>A0A4R5USN2</accession>
<keyword evidence="2" id="KW-0597">Phosphoprotein</keyword>
<dbReference type="Proteomes" id="UP000295301">
    <property type="component" value="Unassembled WGS sequence"/>
</dbReference>
<evidence type="ECO:0000313" key="5">
    <source>
        <dbReference type="EMBL" id="TDK42129.1"/>
    </source>
</evidence>
<dbReference type="OrthoDB" id="9803968at2"/>
<evidence type="ECO:0000259" key="4">
    <source>
        <dbReference type="PROSITE" id="PS50075"/>
    </source>
</evidence>
<dbReference type="InterPro" id="IPR036736">
    <property type="entry name" value="ACP-like_sf"/>
</dbReference>
<feature type="region of interest" description="Disordered" evidence="3">
    <location>
        <begin position="91"/>
        <end position="129"/>
    </location>
</feature>
<dbReference type="EMBL" id="SMUV01000073">
    <property type="protein sequence ID" value="TDK42129.1"/>
    <property type="molecule type" value="Genomic_DNA"/>
</dbReference>
<dbReference type="SMART" id="SM00823">
    <property type="entry name" value="PKS_PP"/>
    <property type="match status" value="1"/>
</dbReference>
<keyword evidence="1" id="KW-0596">Phosphopantetheine</keyword>
<gene>
    <name evidence="5" type="ORF">E1832_18455</name>
</gene>
<dbReference type="GO" id="GO:0044550">
    <property type="term" value="P:secondary metabolite biosynthetic process"/>
    <property type="evidence" value="ECO:0007669"/>
    <property type="project" value="TreeGrafter"/>
</dbReference>
<proteinExistence type="predicted"/>
<dbReference type="SUPFAM" id="SSF47336">
    <property type="entry name" value="ACP-like"/>
    <property type="match status" value="1"/>
</dbReference>
<sequence>PAPARAPRPAAGAAPVAPPAGNGPQAQIAAIWGRILGLDPAGIGAGDNFFALGGHSLLAVQAHREIRSTLGRPDLSITDIFRFPTLGGLAGHLDAGGTEPEPPVVPDQDRSETISKRRAMRDRRRMRAG</sequence>
<feature type="region of interest" description="Disordered" evidence="3">
    <location>
        <begin position="1"/>
        <end position="23"/>
    </location>
</feature>
<dbReference type="PANTHER" id="PTHR45527">
    <property type="entry name" value="NONRIBOSOMAL PEPTIDE SYNTHETASE"/>
    <property type="match status" value="1"/>
</dbReference>
<dbReference type="InterPro" id="IPR020806">
    <property type="entry name" value="PKS_PP-bd"/>
</dbReference>
<dbReference type="GO" id="GO:0043041">
    <property type="term" value="P:amino acid activation for nonribosomal peptide biosynthetic process"/>
    <property type="evidence" value="ECO:0007669"/>
    <property type="project" value="TreeGrafter"/>
</dbReference>
<evidence type="ECO:0000256" key="1">
    <source>
        <dbReference type="ARBA" id="ARBA00022450"/>
    </source>
</evidence>
<reference evidence="5 6" key="1">
    <citation type="submission" date="2019-03" db="EMBL/GenBank/DDBJ databases">
        <title>Ruegeria lutea sp. nov., a novel strain, isolated from marine sediment, the Masan Bay, South Korea.</title>
        <authorList>
            <person name="Kim J."/>
            <person name="Kim D.-Y."/>
            <person name="Lee S.-S."/>
        </authorList>
    </citation>
    <scope>NUCLEOTIDE SEQUENCE [LARGE SCALE GENOMIC DNA]</scope>
    <source>
        <strain evidence="5 6">318-1</strain>
    </source>
</reference>
<dbReference type="Gene3D" id="1.10.1200.10">
    <property type="entry name" value="ACP-like"/>
    <property type="match status" value="1"/>
</dbReference>
<feature type="domain" description="Carrier" evidence="4">
    <location>
        <begin position="19"/>
        <end position="97"/>
    </location>
</feature>
<feature type="non-terminal residue" evidence="5">
    <location>
        <position position="1"/>
    </location>
</feature>
<comment type="caution">
    <text evidence="5">The sequence shown here is derived from an EMBL/GenBank/DDBJ whole genome shotgun (WGS) entry which is preliminary data.</text>
</comment>
<evidence type="ECO:0000256" key="3">
    <source>
        <dbReference type="SAM" id="MobiDB-lite"/>
    </source>
</evidence>
<evidence type="ECO:0000256" key="2">
    <source>
        <dbReference type="ARBA" id="ARBA00022553"/>
    </source>
</evidence>
<feature type="compositionally biased region" description="Low complexity" evidence="3">
    <location>
        <begin position="7"/>
        <end position="23"/>
    </location>
</feature>
<organism evidence="5 6">
    <name type="scientific">Antarcticimicrobium luteum</name>
    <dbReference type="NCBI Taxonomy" id="2547397"/>
    <lineage>
        <taxon>Bacteria</taxon>
        <taxon>Pseudomonadati</taxon>
        <taxon>Pseudomonadota</taxon>
        <taxon>Alphaproteobacteria</taxon>
        <taxon>Rhodobacterales</taxon>
        <taxon>Paracoccaceae</taxon>
        <taxon>Antarcticimicrobium</taxon>
    </lineage>
</organism>
<dbReference type="Pfam" id="PF00550">
    <property type="entry name" value="PP-binding"/>
    <property type="match status" value="1"/>
</dbReference>
<protein>
    <submittedName>
        <fullName evidence="5">Acyl carrier protein</fullName>
    </submittedName>
</protein>
<keyword evidence="6" id="KW-1185">Reference proteome</keyword>
<dbReference type="PROSITE" id="PS50075">
    <property type="entry name" value="CARRIER"/>
    <property type="match status" value="1"/>
</dbReference>
<dbReference type="AlphaFoldDB" id="A0A4R5USN2"/>
<dbReference type="InterPro" id="IPR009081">
    <property type="entry name" value="PP-bd_ACP"/>
</dbReference>
<dbReference type="RefSeq" id="WP_133361258.1">
    <property type="nucleotide sequence ID" value="NZ_SMUV01000073.1"/>
</dbReference>
<name>A0A4R5USN2_9RHOB</name>
<evidence type="ECO:0000313" key="6">
    <source>
        <dbReference type="Proteomes" id="UP000295301"/>
    </source>
</evidence>
<dbReference type="PANTHER" id="PTHR45527:SF1">
    <property type="entry name" value="FATTY ACID SYNTHASE"/>
    <property type="match status" value="1"/>
</dbReference>
<feature type="compositionally biased region" description="Basic residues" evidence="3">
    <location>
        <begin position="116"/>
        <end position="129"/>
    </location>
</feature>
<dbReference type="GO" id="GO:0005737">
    <property type="term" value="C:cytoplasm"/>
    <property type="evidence" value="ECO:0007669"/>
    <property type="project" value="TreeGrafter"/>
</dbReference>